<dbReference type="InterPro" id="IPR037171">
    <property type="entry name" value="NagB/RpiA_transferase-like"/>
</dbReference>
<dbReference type="InterPro" id="IPR014036">
    <property type="entry name" value="DeoR-like_C"/>
</dbReference>
<keyword evidence="2" id="KW-0238">DNA-binding</keyword>
<keyword evidence="1" id="KW-0805">Transcription regulation</keyword>
<organism evidence="5 6">
    <name type="scientific">Agromyces seonyuensis</name>
    <dbReference type="NCBI Taxonomy" id="2662446"/>
    <lineage>
        <taxon>Bacteria</taxon>
        <taxon>Bacillati</taxon>
        <taxon>Actinomycetota</taxon>
        <taxon>Actinomycetes</taxon>
        <taxon>Micrococcales</taxon>
        <taxon>Microbacteriaceae</taxon>
        <taxon>Agromyces</taxon>
    </lineage>
</organism>
<dbReference type="AlphaFoldDB" id="A0A6I4P6P8"/>
<feature type="domain" description="HTH deoR-type" evidence="4">
    <location>
        <begin position="3"/>
        <end position="58"/>
    </location>
</feature>
<dbReference type="RefSeq" id="WP_160425500.1">
    <property type="nucleotide sequence ID" value="NZ_WSTA01000056.1"/>
</dbReference>
<sequence length="266" mass="27706">MLVAERRARIIAEVRRRGAATVEALAAELDVSPMTIRRDLDVLAADGALEKVRGGATLPGLARPDERPAPAATTRMLAEKRAIARRAVSLVEPGMAIGLTGGSTTRALAQALRGIPDLTIVTNSLPVAELFAAPHRADEPYLQTVVLTGGVRTPADALVGPVAVSALERLHCDLVFLSAYGVDLSAGLTTTNLLEAETDRAFVAAGRESVVLADHGKWGVVGLTTVIELHQVDRLITDDGLGGADRAALAEQVGELVVVPGDDPTA</sequence>
<gene>
    <name evidence="5" type="ORF">GB864_12360</name>
</gene>
<dbReference type="Pfam" id="PF00455">
    <property type="entry name" value="DeoRC"/>
    <property type="match status" value="1"/>
</dbReference>
<dbReference type="PRINTS" id="PR00037">
    <property type="entry name" value="HTHLACR"/>
</dbReference>
<dbReference type="SUPFAM" id="SSF100950">
    <property type="entry name" value="NagB/RpiA/CoA transferase-like"/>
    <property type="match status" value="1"/>
</dbReference>
<dbReference type="InterPro" id="IPR001034">
    <property type="entry name" value="DeoR_HTH"/>
</dbReference>
<dbReference type="InterPro" id="IPR036388">
    <property type="entry name" value="WH-like_DNA-bd_sf"/>
</dbReference>
<dbReference type="PROSITE" id="PS51000">
    <property type="entry name" value="HTH_DEOR_2"/>
    <property type="match status" value="1"/>
</dbReference>
<evidence type="ECO:0000256" key="1">
    <source>
        <dbReference type="ARBA" id="ARBA00023015"/>
    </source>
</evidence>
<evidence type="ECO:0000313" key="6">
    <source>
        <dbReference type="Proteomes" id="UP000438182"/>
    </source>
</evidence>
<dbReference type="PROSITE" id="PS00894">
    <property type="entry name" value="HTH_DEOR_1"/>
    <property type="match status" value="1"/>
</dbReference>
<dbReference type="InterPro" id="IPR050313">
    <property type="entry name" value="Carb_Metab_HTH_regulators"/>
</dbReference>
<dbReference type="InterPro" id="IPR036390">
    <property type="entry name" value="WH_DNA-bd_sf"/>
</dbReference>
<reference evidence="5 6" key="1">
    <citation type="submission" date="2019-12" db="EMBL/GenBank/DDBJ databases">
        <authorList>
            <person name="Kim Y.S."/>
        </authorList>
    </citation>
    <scope>NUCLEOTIDE SEQUENCE [LARGE SCALE GENOMIC DNA]</scope>
    <source>
        <strain evidence="5 6">MMS17-SY077</strain>
    </source>
</reference>
<proteinExistence type="predicted"/>
<dbReference type="InterPro" id="IPR018356">
    <property type="entry name" value="Tscrpt_reg_HTH_DeoR_CS"/>
</dbReference>
<dbReference type="Gene3D" id="3.40.50.1360">
    <property type="match status" value="1"/>
</dbReference>
<evidence type="ECO:0000256" key="3">
    <source>
        <dbReference type="ARBA" id="ARBA00023163"/>
    </source>
</evidence>
<dbReference type="GO" id="GO:0003700">
    <property type="term" value="F:DNA-binding transcription factor activity"/>
    <property type="evidence" value="ECO:0007669"/>
    <property type="project" value="InterPro"/>
</dbReference>
<dbReference type="GO" id="GO:0003677">
    <property type="term" value="F:DNA binding"/>
    <property type="evidence" value="ECO:0007669"/>
    <property type="project" value="UniProtKB-KW"/>
</dbReference>
<evidence type="ECO:0000313" key="5">
    <source>
        <dbReference type="EMBL" id="MWB99337.1"/>
    </source>
</evidence>
<accession>A0A6I4P6P8</accession>
<evidence type="ECO:0000256" key="2">
    <source>
        <dbReference type="ARBA" id="ARBA00023125"/>
    </source>
</evidence>
<dbReference type="PANTHER" id="PTHR30363:SF44">
    <property type="entry name" value="AGA OPERON TRANSCRIPTIONAL REPRESSOR-RELATED"/>
    <property type="match status" value="1"/>
</dbReference>
<dbReference type="SUPFAM" id="SSF46785">
    <property type="entry name" value="Winged helix' DNA-binding domain"/>
    <property type="match status" value="1"/>
</dbReference>
<evidence type="ECO:0000259" key="4">
    <source>
        <dbReference type="PROSITE" id="PS51000"/>
    </source>
</evidence>
<dbReference type="Pfam" id="PF08220">
    <property type="entry name" value="HTH_DeoR"/>
    <property type="match status" value="1"/>
</dbReference>
<keyword evidence="3" id="KW-0804">Transcription</keyword>
<name>A0A6I4P6P8_9MICO</name>
<comment type="caution">
    <text evidence="5">The sequence shown here is derived from an EMBL/GenBank/DDBJ whole genome shotgun (WGS) entry which is preliminary data.</text>
</comment>
<dbReference type="SMART" id="SM01134">
    <property type="entry name" value="DeoRC"/>
    <property type="match status" value="1"/>
</dbReference>
<dbReference type="EMBL" id="WSTA01000056">
    <property type="protein sequence ID" value="MWB99337.1"/>
    <property type="molecule type" value="Genomic_DNA"/>
</dbReference>
<dbReference type="PANTHER" id="PTHR30363">
    <property type="entry name" value="HTH-TYPE TRANSCRIPTIONAL REGULATOR SRLR-RELATED"/>
    <property type="match status" value="1"/>
</dbReference>
<protein>
    <submittedName>
        <fullName evidence="5">DeoR family transcriptional regulator</fullName>
    </submittedName>
</protein>
<dbReference type="SMART" id="SM00420">
    <property type="entry name" value="HTH_DEOR"/>
    <property type="match status" value="1"/>
</dbReference>
<dbReference type="Gene3D" id="1.10.10.10">
    <property type="entry name" value="Winged helix-like DNA-binding domain superfamily/Winged helix DNA-binding domain"/>
    <property type="match status" value="1"/>
</dbReference>
<dbReference type="Proteomes" id="UP000438182">
    <property type="component" value="Unassembled WGS sequence"/>
</dbReference>
<keyword evidence="6" id="KW-1185">Reference proteome</keyword>